<sequence length="394" mass="43939">MGLWNDLKQQQLSAWQPVVTAPNVAICFVIIGIICCPIGVLIEVSNQRAGELSLRYDNIHKCTGKNNMGSFTFGTGALQLKTGCQTSVDFVLNETLRAPVNLYYGLTRFYQSHRSALNSRSDKQLMGIPVRHIPDAAPFVNPGDINGMLDTPITFFNTTTVKYADMVYVPAGLIAWYMFNDTFTLYKLEGEGASAIRTLVCNGTDFSRSTNLPLNGSRTANLCKKKGIAWSSDVRDRFKAPNIELSQRVWTAGYEAYNGVPQVPPPSNDTFFNNGWYAGEIGHAIPVTTDEDFIVWMRSASLPHFHKLYRVIETDLHPGRYTMEIAEHFDVTTFSGTKTFTLASVSWLGGRNKVLGMTYFFVAAMAFSFAALLFCSHRLCQHRAARCIEDLVNK</sequence>
<evidence type="ECO:0008006" key="9">
    <source>
        <dbReference type="Google" id="ProtNLM"/>
    </source>
</evidence>
<keyword evidence="3 7" id="KW-0812">Transmembrane</keyword>
<dbReference type="InterPro" id="IPR005045">
    <property type="entry name" value="CDC50/LEM3_fam"/>
</dbReference>
<evidence type="ECO:0000256" key="6">
    <source>
        <dbReference type="PIRNR" id="PIRNR015840"/>
    </source>
</evidence>
<evidence type="ECO:0000256" key="7">
    <source>
        <dbReference type="SAM" id="Phobius"/>
    </source>
</evidence>
<comment type="similarity">
    <text evidence="2 6">Belongs to the CDC50/LEM3 family.</text>
</comment>
<evidence type="ECO:0000256" key="4">
    <source>
        <dbReference type="ARBA" id="ARBA00022989"/>
    </source>
</evidence>
<comment type="subcellular location">
    <subcellularLocation>
        <location evidence="1">Membrane</location>
        <topology evidence="1">Multi-pass membrane protein</topology>
    </subcellularLocation>
</comment>
<evidence type="ECO:0000256" key="1">
    <source>
        <dbReference type="ARBA" id="ARBA00004141"/>
    </source>
</evidence>
<protein>
    <recommendedName>
        <fullName evidence="9">LEM3 (Ligand-effect modulator 3) family / CDC50 family</fullName>
    </recommendedName>
</protein>
<feature type="transmembrane region" description="Helical" evidence="7">
    <location>
        <begin position="20"/>
        <end position="42"/>
    </location>
</feature>
<evidence type="ECO:0000256" key="2">
    <source>
        <dbReference type="ARBA" id="ARBA00009457"/>
    </source>
</evidence>
<dbReference type="EMBL" id="HE573025">
    <property type="protein sequence ID" value="CCC50746.1"/>
    <property type="molecule type" value="Genomic_DNA"/>
</dbReference>
<keyword evidence="5 6" id="KW-0472">Membrane</keyword>
<accession>G0U390</accession>
<feature type="transmembrane region" description="Helical" evidence="7">
    <location>
        <begin position="354"/>
        <end position="374"/>
    </location>
</feature>
<dbReference type="GO" id="GO:0005886">
    <property type="term" value="C:plasma membrane"/>
    <property type="evidence" value="ECO:0007669"/>
    <property type="project" value="TreeGrafter"/>
</dbReference>
<dbReference type="PANTHER" id="PTHR10926">
    <property type="entry name" value="CELL CYCLE CONTROL PROTEIN 50"/>
    <property type="match status" value="1"/>
</dbReference>
<dbReference type="GO" id="GO:0005794">
    <property type="term" value="C:Golgi apparatus"/>
    <property type="evidence" value="ECO:0007669"/>
    <property type="project" value="TreeGrafter"/>
</dbReference>
<evidence type="ECO:0000313" key="8">
    <source>
        <dbReference type="EMBL" id="CCC50746.1"/>
    </source>
</evidence>
<proteinExistence type="inferred from homology"/>
<dbReference type="GO" id="GO:0005783">
    <property type="term" value="C:endoplasmic reticulum"/>
    <property type="evidence" value="ECO:0007669"/>
    <property type="project" value="TreeGrafter"/>
</dbReference>
<evidence type="ECO:0000256" key="5">
    <source>
        <dbReference type="ARBA" id="ARBA00023136"/>
    </source>
</evidence>
<reference evidence="8" key="1">
    <citation type="journal article" date="2012" name="Proc. Natl. Acad. Sci. U.S.A.">
        <title>Antigenic diversity is generated by distinct evolutionary mechanisms in African trypanosome species.</title>
        <authorList>
            <person name="Jackson A.P."/>
            <person name="Berry A."/>
            <person name="Aslett M."/>
            <person name="Allison H.C."/>
            <person name="Burton P."/>
            <person name="Vavrova-Anderson J."/>
            <person name="Brown R."/>
            <person name="Browne H."/>
            <person name="Corton N."/>
            <person name="Hauser H."/>
            <person name="Gamble J."/>
            <person name="Gilderthorp R."/>
            <person name="Marcello L."/>
            <person name="McQuillan J."/>
            <person name="Otto T.D."/>
            <person name="Quail M.A."/>
            <person name="Sanders M.J."/>
            <person name="van Tonder A."/>
            <person name="Ginger M.L."/>
            <person name="Field M.C."/>
            <person name="Barry J.D."/>
            <person name="Hertz-Fowler C."/>
            <person name="Berriman M."/>
        </authorList>
    </citation>
    <scope>NUCLEOTIDE SEQUENCE</scope>
    <source>
        <strain evidence="8">Y486</strain>
    </source>
</reference>
<dbReference type="PANTHER" id="PTHR10926:SF0">
    <property type="entry name" value="CDC50, ISOFORM A"/>
    <property type="match status" value="1"/>
</dbReference>
<dbReference type="PIRSF" id="PIRSF015840">
    <property type="entry name" value="DUF284_TM_euk"/>
    <property type="match status" value="1"/>
</dbReference>
<dbReference type="VEuPathDB" id="TriTrypDB:TvY486_0905670"/>
<dbReference type="AlphaFoldDB" id="G0U390"/>
<dbReference type="Pfam" id="PF03381">
    <property type="entry name" value="CDC50"/>
    <property type="match status" value="1"/>
</dbReference>
<evidence type="ECO:0000256" key="3">
    <source>
        <dbReference type="ARBA" id="ARBA00022692"/>
    </source>
</evidence>
<name>G0U390_TRYVY</name>
<keyword evidence="4 7" id="KW-1133">Transmembrane helix</keyword>
<gene>
    <name evidence="8" type="ORF">TVY486_0905670</name>
</gene>
<organism evidence="8">
    <name type="scientific">Trypanosoma vivax (strain Y486)</name>
    <dbReference type="NCBI Taxonomy" id="1055687"/>
    <lineage>
        <taxon>Eukaryota</taxon>
        <taxon>Discoba</taxon>
        <taxon>Euglenozoa</taxon>
        <taxon>Kinetoplastea</taxon>
        <taxon>Metakinetoplastina</taxon>
        <taxon>Trypanosomatida</taxon>
        <taxon>Trypanosomatidae</taxon>
        <taxon>Trypanosoma</taxon>
        <taxon>Duttonella</taxon>
    </lineage>
</organism>